<organism evidence="1 2">
    <name type="scientific">Sphingobium phenoxybenzoativorans</name>
    <dbReference type="NCBI Taxonomy" id="1592790"/>
    <lineage>
        <taxon>Bacteria</taxon>
        <taxon>Pseudomonadati</taxon>
        <taxon>Pseudomonadota</taxon>
        <taxon>Alphaproteobacteria</taxon>
        <taxon>Sphingomonadales</taxon>
        <taxon>Sphingomonadaceae</taxon>
        <taxon>Sphingobium</taxon>
    </lineage>
</organism>
<dbReference type="Proteomes" id="UP000681425">
    <property type="component" value="Chromosome"/>
</dbReference>
<evidence type="ECO:0008006" key="3">
    <source>
        <dbReference type="Google" id="ProtNLM"/>
    </source>
</evidence>
<proteinExistence type="predicted"/>
<dbReference type="KEGG" id="spph:KFK14_00185"/>
<protein>
    <recommendedName>
        <fullName evidence="3">Mlr4354 like protein</fullName>
    </recommendedName>
</protein>
<evidence type="ECO:0000313" key="1">
    <source>
        <dbReference type="EMBL" id="QUT08006.1"/>
    </source>
</evidence>
<evidence type="ECO:0000313" key="2">
    <source>
        <dbReference type="Proteomes" id="UP000681425"/>
    </source>
</evidence>
<gene>
    <name evidence="1" type="ORF">KFK14_00185</name>
</gene>
<name>A0A975Q3R1_9SPHN</name>
<keyword evidence="2" id="KW-1185">Reference proteome</keyword>
<reference evidence="1" key="1">
    <citation type="submission" date="2021-04" db="EMBL/GenBank/DDBJ databases">
        <title>Isolation of p-tert-butylphenol degrading bacteria Sphingobium phenoxybenzoativorans Tas13 from active sludge.</title>
        <authorList>
            <person name="Li Y."/>
        </authorList>
    </citation>
    <scope>NUCLEOTIDE SEQUENCE</scope>
    <source>
        <strain evidence="1">Tas13</strain>
    </source>
</reference>
<sequence>MAGAMPDAAQARDSLGVFESWGAFRDPSVPRCYAIAEPARRHRDAAWRAYASIGSWPKQGVRGQIHFRLSRARAPDGPKNANSKVTLGIGDRQFALVAGTADAWAPDRRTDAAIVAAIRSGTSMSVQGRDARGRLFTDVYALRGAATAIDAAALGCAKTR</sequence>
<accession>A0A975Q3R1</accession>
<dbReference type="AlphaFoldDB" id="A0A975Q3R1"/>
<dbReference type="EMBL" id="CP073910">
    <property type="protein sequence ID" value="QUT08006.1"/>
    <property type="molecule type" value="Genomic_DNA"/>
</dbReference>